<accession>A0A8J7YHR4</accession>
<feature type="domain" description="DUF8014" evidence="2">
    <location>
        <begin position="1"/>
        <end position="54"/>
    </location>
</feature>
<reference evidence="3" key="1">
    <citation type="submission" date="2021-06" db="EMBL/GenBank/DDBJ databases">
        <title>Halomicroarcula sp. F24A a new haloarchaeum isolated from saline soil.</title>
        <authorList>
            <person name="Duran-Viseras A."/>
            <person name="Sanchez-Porro C."/>
            <person name="Ventosa A."/>
        </authorList>
    </citation>
    <scope>NUCLEOTIDE SEQUENCE</scope>
    <source>
        <strain evidence="3">F24A</strain>
    </source>
</reference>
<evidence type="ECO:0000313" key="3">
    <source>
        <dbReference type="EMBL" id="MBX0303234.1"/>
    </source>
</evidence>
<evidence type="ECO:0000256" key="1">
    <source>
        <dbReference type="SAM" id="MobiDB-lite"/>
    </source>
</evidence>
<dbReference type="EMBL" id="RKLQ01000001">
    <property type="protein sequence ID" value="MBX0303234.1"/>
    <property type="molecule type" value="Genomic_DNA"/>
</dbReference>
<comment type="caution">
    <text evidence="3">The sequence shown here is derived from an EMBL/GenBank/DDBJ whole genome shotgun (WGS) entry which is preliminary data.</text>
</comment>
<protein>
    <recommendedName>
        <fullName evidence="2">DUF8014 domain-containing protein</fullName>
    </recommendedName>
</protein>
<name>A0A8J7YHR4_9EURY</name>
<feature type="region of interest" description="Disordered" evidence="1">
    <location>
        <begin position="30"/>
        <end position="54"/>
    </location>
</feature>
<keyword evidence="4" id="KW-1185">Reference proteome</keyword>
<gene>
    <name evidence="3" type="ORF">EGD98_06055</name>
</gene>
<evidence type="ECO:0000259" key="2">
    <source>
        <dbReference type="Pfam" id="PF26046"/>
    </source>
</evidence>
<sequence>MTTCDADGCERTAAVRLRIPWADDRQVCPAHARGPATEDGVVPEPLPGREGEWP</sequence>
<dbReference type="Proteomes" id="UP000783863">
    <property type="component" value="Unassembled WGS sequence"/>
</dbReference>
<dbReference type="Pfam" id="PF26046">
    <property type="entry name" value="DUF8014"/>
    <property type="match status" value="1"/>
</dbReference>
<dbReference type="InterPro" id="IPR058327">
    <property type="entry name" value="DUF8014"/>
</dbReference>
<dbReference type="AlphaFoldDB" id="A0A8J7YHR4"/>
<evidence type="ECO:0000313" key="4">
    <source>
        <dbReference type="Proteomes" id="UP000783863"/>
    </source>
</evidence>
<dbReference type="RefSeq" id="WP_220587449.1">
    <property type="nucleotide sequence ID" value="NZ_RKLQ01000001.1"/>
</dbReference>
<organism evidence="3 4">
    <name type="scientific">Haloarcula salinisoli</name>
    <dbReference type="NCBI Taxonomy" id="2487746"/>
    <lineage>
        <taxon>Archaea</taxon>
        <taxon>Methanobacteriati</taxon>
        <taxon>Methanobacteriota</taxon>
        <taxon>Stenosarchaea group</taxon>
        <taxon>Halobacteria</taxon>
        <taxon>Halobacteriales</taxon>
        <taxon>Haloarculaceae</taxon>
        <taxon>Haloarcula</taxon>
    </lineage>
</organism>
<proteinExistence type="predicted"/>